<feature type="compositionally biased region" description="Basic and acidic residues" evidence="2">
    <location>
        <begin position="311"/>
        <end position="320"/>
    </location>
</feature>
<dbReference type="Pfam" id="PF13976">
    <property type="entry name" value="gag_pre-integrs"/>
    <property type="match status" value="1"/>
</dbReference>
<dbReference type="Gene3D" id="3.30.420.10">
    <property type="entry name" value="Ribonuclease H-like superfamily/Ribonuclease H"/>
    <property type="match status" value="1"/>
</dbReference>
<keyword evidence="1" id="KW-0378">Hydrolase</keyword>
<evidence type="ECO:0000313" key="5">
    <source>
        <dbReference type="Proteomes" id="UP001497516"/>
    </source>
</evidence>
<dbReference type="Pfam" id="PF25597">
    <property type="entry name" value="SH3_retrovirus"/>
    <property type="match status" value="1"/>
</dbReference>
<feature type="compositionally biased region" description="Low complexity" evidence="2">
    <location>
        <begin position="870"/>
        <end position="886"/>
    </location>
</feature>
<evidence type="ECO:0000256" key="2">
    <source>
        <dbReference type="SAM" id="MobiDB-lite"/>
    </source>
</evidence>
<dbReference type="CDD" id="cd09272">
    <property type="entry name" value="RNase_HI_RT_Ty1"/>
    <property type="match status" value="1"/>
</dbReference>
<feature type="region of interest" description="Disordered" evidence="2">
    <location>
        <begin position="1"/>
        <end position="21"/>
    </location>
</feature>
<dbReference type="InterPro" id="IPR057670">
    <property type="entry name" value="SH3_retrovirus"/>
</dbReference>
<dbReference type="PROSITE" id="PS50994">
    <property type="entry name" value="INTEGRASE"/>
    <property type="match status" value="1"/>
</dbReference>
<keyword evidence="5" id="KW-1185">Reference proteome</keyword>
<evidence type="ECO:0000256" key="1">
    <source>
        <dbReference type="ARBA" id="ARBA00022750"/>
    </source>
</evidence>
<keyword evidence="1" id="KW-0645">Protease</keyword>
<dbReference type="InterPro" id="IPR012337">
    <property type="entry name" value="RNaseH-like_sf"/>
</dbReference>
<protein>
    <recommendedName>
        <fullName evidence="3">Integrase catalytic domain-containing protein</fullName>
    </recommendedName>
</protein>
<accession>A0AAV2CJC2</accession>
<dbReference type="SUPFAM" id="SSF56672">
    <property type="entry name" value="DNA/RNA polymerases"/>
    <property type="match status" value="1"/>
</dbReference>
<dbReference type="InterPro" id="IPR036397">
    <property type="entry name" value="RNaseH_sf"/>
</dbReference>
<dbReference type="InterPro" id="IPR025724">
    <property type="entry name" value="GAG-pre-integrase_dom"/>
</dbReference>
<name>A0AAV2CJC2_9ROSI</name>
<dbReference type="SUPFAM" id="SSF53098">
    <property type="entry name" value="Ribonuclease H-like"/>
    <property type="match status" value="1"/>
</dbReference>
<dbReference type="Pfam" id="PF22936">
    <property type="entry name" value="Pol_BBD"/>
    <property type="match status" value="1"/>
</dbReference>
<dbReference type="PANTHER" id="PTHR11439">
    <property type="entry name" value="GAG-POL-RELATED RETROTRANSPOSON"/>
    <property type="match status" value="1"/>
</dbReference>
<dbReference type="InterPro" id="IPR043502">
    <property type="entry name" value="DNA/RNA_pol_sf"/>
</dbReference>
<dbReference type="Proteomes" id="UP001497516">
    <property type="component" value="Chromosome 1"/>
</dbReference>
<dbReference type="InterPro" id="IPR013103">
    <property type="entry name" value="RVT_2"/>
</dbReference>
<feature type="region of interest" description="Disordered" evidence="2">
    <location>
        <begin position="833"/>
        <end position="886"/>
    </location>
</feature>
<dbReference type="InterPro" id="IPR001584">
    <property type="entry name" value="Integrase_cat-core"/>
</dbReference>
<feature type="region of interest" description="Disordered" evidence="2">
    <location>
        <begin position="240"/>
        <end position="289"/>
    </location>
</feature>
<evidence type="ECO:0000313" key="4">
    <source>
        <dbReference type="EMBL" id="CAL1356682.1"/>
    </source>
</evidence>
<dbReference type="GO" id="GO:0015074">
    <property type="term" value="P:DNA integration"/>
    <property type="evidence" value="ECO:0007669"/>
    <property type="project" value="InterPro"/>
</dbReference>
<organism evidence="4 5">
    <name type="scientific">Linum trigynum</name>
    <dbReference type="NCBI Taxonomy" id="586398"/>
    <lineage>
        <taxon>Eukaryota</taxon>
        <taxon>Viridiplantae</taxon>
        <taxon>Streptophyta</taxon>
        <taxon>Embryophyta</taxon>
        <taxon>Tracheophyta</taxon>
        <taxon>Spermatophyta</taxon>
        <taxon>Magnoliopsida</taxon>
        <taxon>eudicotyledons</taxon>
        <taxon>Gunneridae</taxon>
        <taxon>Pentapetalae</taxon>
        <taxon>rosids</taxon>
        <taxon>fabids</taxon>
        <taxon>Malpighiales</taxon>
        <taxon>Linaceae</taxon>
        <taxon>Linum</taxon>
    </lineage>
</organism>
<dbReference type="GO" id="GO:0004190">
    <property type="term" value="F:aspartic-type endopeptidase activity"/>
    <property type="evidence" value="ECO:0007669"/>
    <property type="project" value="UniProtKB-KW"/>
</dbReference>
<feature type="compositionally biased region" description="Polar residues" evidence="2">
    <location>
        <begin position="9"/>
        <end position="21"/>
    </location>
</feature>
<keyword evidence="1" id="KW-0064">Aspartyl protease</keyword>
<sequence length="1473" mass="165122">MVLDDESSTKGSKSTMDTAADSQQGLPSHLLLHQSESPNNLFVGELLTDVNYGEWVVDITDSLIAKNKICFVDGTLPAAQNFAEREALKRCNAMVKGWLKTSMSKEVRNSVRFANTAQEIWIDLQSRFGQGSASRLYELKSTIIGLQQEKKSVSSFYTRLRGLWDEIHSLTPSMECSCAGCTCDVKCRQREVREGEQLFDFLMGLDDAFATVKSQILAMKPVPSLGEAYQLVINDEQQRQIAQNRRPRSEAAVFQAQGERRQDRLVSQMDRDRDRDHERDADGKPKCSHCQRVGHFKETCYRLIGFPPKNNESKGDQARRKGDKRSRTAPQAAQVDATESPVPGLSPAQYAQLKALLGSDLRQNMSSDLDPVSNMAGTFSGKPSAWVIDSGCTEHIVNHDSLLDVELDNSPRLQVKIPNGTGVKVKSIGTSKLSSNLCLDRVLHVPDFQCNLLSVSRLTTDLPVALIFLSDFCVIQDLPSKRLIGMGKHIDGLYYLKLVDDKHPVADSVQQSVSRTELWHARLGHPSLAKLNLLEKFVDCSFIQSKEPCRSCLRAKQTRNPFELSKIKTQSCFELIHVDIWGSYKTPSTSGAHYFLTIVDDHSRAVWVFLMCHKSDVGRYLLYFCNLVRTQFDKQVRRIQADNGPEFSAKSLTEYYEEHGIILQTSCTDTPQQNGVVERKHRHLLDTARALRFHANLPIRFWGECVLTAAFLNNRMPLVSIGNKSPYQVLFGSDPAYGHLRSFGCLVYARDTHHGLHKFGDRGRAGIFVGYPASQRGYRVYDLEKRHIYTSRDVKFLEDVFPYRDVDDGDHPTPALVSQPNFGVPPPAFCDDEYVSPASTLDANDDDCPDSPAADLNTPTTETSARHTGSPASSSSSDRAAALADDQDVAPPVVPAVQQTVEPPVRKSERTRIPSTRLRGYDVQLPGAAHSATVQYPLDDYLSYHRLSSAHHAFVAAVTSVTEPKNFYEAVQHKHWRDAMQREIDALIANGTWSLVNLPPGKRRIACKWVFKVKFNPDGTVERYKARLVAKGFTQVEGIDFHDTFAPVAKLVTVRCLLAVAVTRDWHIHQIDVNNAFLHGDLSEEVYMSIPQGFALPGDSRVCLLHKSIYGLRQASRNWYQKFTQALLQFDFVQSRADHALFIHQRGSSYVAALIYVDDVILAGNDLPFINRVKTYLHERFTIKDLGTLKYFLGIEVARSPRGIVLNQRKYVLDILADTGLEAARPSLTPIEQQHQLGRSPSPPAVDFSAYRRLVGRLLYLTVTRPDITYAINVLSQAMQAPTKAHEAAAVRILRYLKSTPGRGLFFPASNPLHLTAYCDADWGGCPLTRRSTTGYYIRLGASPISWRTKKQQVVARSSAEAEYRAMASTVSELLWLRWLLRDFGVTFLGPTPLFCDNQAALHIAANPVFHERTKNVEMDCYFVRERVQSGDIAPRKIATSEQPADLFTKGLSVDQFHHLFGKLGLLDIHSFA</sequence>
<gene>
    <name evidence="4" type="ORF">LTRI10_LOCUS4362</name>
</gene>
<feature type="region of interest" description="Disordered" evidence="2">
    <location>
        <begin position="305"/>
        <end position="345"/>
    </location>
</feature>
<reference evidence="4 5" key="1">
    <citation type="submission" date="2024-04" db="EMBL/GenBank/DDBJ databases">
        <authorList>
            <person name="Fracassetti M."/>
        </authorList>
    </citation>
    <scope>NUCLEOTIDE SEQUENCE [LARGE SCALE GENOMIC DNA]</scope>
</reference>
<dbReference type="PANTHER" id="PTHR11439:SF470">
    <property type="entry name" value="CYSTEINE-RICH RLK (RECEPTOR-LIKE PROTEIN KINASE) 8"/>
    <property type="match status" value="1"/>
</dbReference>
<evidence type="ECO:0000259" key="3">
    <source>
        <dbReference type="PROSITE" id="PS50994"/>
    </source>
</evidence>
<feature type="domain" description="Integrase catalytic" evidence="3">
    <location>
        <begin position="557"/>
        <end position="734"/>
    </location>
</feature>
<dbReference type="InterPro" id="IPR054722">
    <property type="entry name" value="PolX-like_BBD"/>
</dbReference>
<proteinExistence type="predicted"/>
<dbReference type="GO" id="GO:0003676">
    <property type="term" value="F:nucleic acid binding"/>
    <property type="evidence" value="ECO:0007669"/>
    <property type="project" value="InterPro"/>
</dbReference>
<dbReference type="EMBL" id="OZ034813">
    <property type="protein sequence ID" value="CAL1356682.1"/>
    <property type="molecule type" value="Genomic_DNA"/>
</dbReference>
<dbReference type="Pfam" id="PF07727">
    <property type="entry name" value="RVT_2"/>
    <property type="match status" value="1"/>
</dbReference>
<feature type="compositionally biased region" description="Polar residues" evidence="2">
    <location>
        <begin position="857"/>
        <end position="867"/>
    </location>
</feature>
<feature type="compositionally biased region" description="Basic and acidic residues" evidence="2">
    <location>
        <begin position="258"/>
        <end position="285"/>
    </location>
</feature>
<dbReference type="Pfam" id="PF00665">
    <property type="entry name" value="rve"/>
    <property type="match status" value="1"/>
</dbReference>